<keyword evidence="1 5" id="KW-0436">Ligase</keyword>
<proteinExistence type="inferred from homology"/>
<organism evidence="6 7">
    <name type="scientific">Kitasatospora indigofera</name>
    <dbReference type="NCBI Taxonomy" id="67307"/>
    <lineage>
        <taxon>Bacteria</taxon>
        <taxon>Bacillati</taxon>
        <taxon>Actinomycetota</taxon>
        <taxon>Actinomycetes</taxon>
        <taxon>Kitasatosporales</taxon>
        <taxon>Streptomycetaceae</taxon>
        <taxon>Kitasatospora</taxon>
    </lineage>
</organism>
<dbReference type="PANTHER" id="PTHR36510">
    <property type="entry name" value="GLUTAMATE--CYSTEINE LIGASE 2-RELATED"/>
    <property type="match status" value="1"/>
</dbReference>
<dbReference type="InterPro" id="IPR011793">
    <property type="entry name" value="YbdK"/>
</dbReference>
<evidence type="ECO:0000313" key="7">
    <source>
        <dbReference type="Proteomes" id="UP000617734"/>
    </source>
</evidence>
<dbReference type="EC" id="6.3.2.2" evidence="5"/>
<dbReference type="NCBIfam" id="TIGR02050">
    <property type="entry name" value="gshA_cyan_rel"/>
    <property type="match status" value="1"/>
</dbReference>
<dbReference type="Gene3D" id="3.30.590.20">
    <property type="match status" value="1"/>
</dbReference>
<comment type="similarity">
    <text evidence="5">Belongs to the glutamate--cysteine ligase type 2 family. YbdK subfamily.</text>
</comment>
<dbReference type="GO" id="GO:0004357">
    <property type="term" value="F:glutamate-cysteine ligase activity"/>
    <property type="evidence" value="ECO:0007669"/>
    <property type="project" value="UniProtKB-EC"/>
</dbReference>
<name>A0A919G5I6_9ACTN</name>
<dbReference type="HAMAP" id="MF_01609">
    <property type="entry name" value="Glu_cys_ligase_2"/>
    <property type="match status" value="1"/>
</dbReference>
<evidence type="ECO:0000256" key="2">
    <source>
        <dbReference type="ARBA" id="ARBA00022741"/>
    </source>
</evidence>
<accession>A0A919G5I6</accession>
<dbReference type="PANTHER" id="PTHR36510:SF1">
    <property type="entry name" value="GLUTAMATE--CYSTEINE LIGASE 2-RELATED"/>
    <property type="match status" value="1"/>
</dbReference>
<dbReference type="Pfam" id="PF04107">
    <property type="entry name" value="GCS2"/>
    <property type="match status" value="1"/>
</dbReference>
<comment type="caution">
    <text evidence="6">The sequence shown here is derived from an EMBL/GenBank/DDBJ whole genome shotgun (WGS) entry which is preliminary data.</text>
</comment>
<protein>
    <recommendedName>
        <fullName evidence="5">Putative glutamate--cysteine ligase 2</fullName>
        <ecNumber evidence="5">6.3.2.2</ecNumber>
    </recommendedName>
    <alternativeName>
        <fullName evidence="5">Gamma-glutamylcysteine synthetase 2</fullName>
        <shortName evidence="5">GCS 2</shortName>
        <shortName evidence="5">Gamma-GCS 2</shortName>
    </alternativeName>
</protein>
<evidence type="ECO:0000256" key="1">
    <source>
        <dbReference type="ARBA" id="ARBA00022598"/>
    </source>
</evidence>
<dbReference type="RefSeq" id="WP_190213297.1">
    <property type="nucleotide sequence ID" value="NZ_BNBO01000034.1"/>
</dbReference>
<dbReference type="NCBIfam" id="NF010041">
    <property type="entry name" value="PRK13517.1-1"/>
    <property type="match status" value="1"/>
</dbReference>
<sequence length="365" mass="39416">MTSVGVEEEYLLLDPLTGRPAARAEQVLAAARIRSALDPEEVQHELLQAQAEVATPVCGTLEEVGGHLLRMRHALGEAAEAAGCRLAASGAAPLPGHGPVPVTPAPRYRAMHADAPILTDEQLVNGMHVHVGIPDRGLRVAVLNRLRPWLPVLVALAANSPVWNGADTGFASWRTVVFGRWPITGIPPLFADPDDYDRRTLALRESGMVRDLGQLYWQARLSSRYPTVEIRATDVQLRTDDAVMLAGLVRALTTTALRDEAAGRPLPDRQPESLAGAGWHAARHGLGDELHDPFTGRLRRVGDVVARLVEHTAEALEEAGDTRQVSAGLHRLLREGNGAQRQRRTFATSGLSGLVDLITDHVGSR</sequence>
<dbReference type="GO" id="GO:0005524">
    <property type="term" value="F:ATP binding"/>
    <property type="evidence" value="ECO:0007669"/>
    <property type="project" value="UniProtKB-KW"/>
</dbReference>
<comment type="catalytic activity">
    <reaction evidence="4 5">
        <text>L-cysteine + L-glutamate + ATP = gamma-L-glutamyl-L-cysteine + ADP + phosphate + H(+)</text>
        <dbReference type="Rhea" id="RHEA:13285"/>
        <dbReference type="ChEBI" id="CHEBI:15378"/>
        <dbReference type="ChEBI" id="CHEBI:29985"/>
        <dbReference type="ChEBI" id="CHEBI:30616"/>
        <dbReference type="ChEBI" id="CHEBI:35235"/>
        <dbReference type="ChEBI" id="CHEBI:43474"/>
        <dbReference type="ChEBI" id="CHEBI:58173"/>
        <dbReference type="ChEBI" id="CHEBI:456216"/>
        <dbReference type="EC" id="6.3.2.2"/>
    </reaction>
</comment>
<dbReference type="InterPro" id="IPR014746">
    <property type="entry name" value="Gln_synth/guanido_kin_cat_dom"/>
</dbReference>
<dbReference type="InterPro" id="IPR006336">
    <property type="entry name" value="GCS2"/>
</dbReference>
<keyword evidence="3 5" id="KW-0067">ATP-binding</keyword>
<evidence type="ECO:0000256" key="5">
    <source>
        <dbReference type="HAMAP-Rule" id="MF_01609"/>
    </source>
</evidence>
<dbReference type="EMBL" id="BNBO01000034">
    <property type="protein sequence ID" value="GHH77685.1"/>
    <property type="molecule type" value="Genomic_DNA"/>
</dbReference>
<evidence type="ECO:0000256" key="3">
    <source>
        <dbReference type="ARBA" id="ARBA00022840"/>
    </source>
</evidence>
<dbReference type="AlphaFoldDB" id="A0A919G5I6"/>
<reference evidence="6" key="1">
    <citation type="journal article" date="2014" name="Int. J. Syst. Evol. Microbiol.">
        <title>Complete genome sequence of Corynebacterium casei LMG S-19264T (=DSM 44701T), isolated from a smear-ripened cheese.</title>
        <authorList>
            <consortium name="US DOE Joint Genome Institute (JGI-PGF)"/>
            <person name="Walter F."/>
            <person name="Albersmeier A."/>
            <person name="Kalinowski J."/>
            <person name="Ruckert C."/>
        </authorList>
    </citation>
    <scope>NUCLEOTIDE SEQUENCE</scope>
    <source>
        <strain evidence="6">JCM 4646</strain>
    </source>
</reference>
<dbReference type="SUPFAM" id="SSF55931">
    <property type="entry name" value="Glutamine synthetase/guanido kinase"/>
    <property type="match status" value="1"/>
</dbReference>
<keyword evidence="7" id="KW-1185">Reference proteome</keyword>
<evidence type="ECO:0000256" key="4">
    <source>
        <dbReference type="ARBA" id="ARBA00048819"/>
    </source>
</evidence>
<dbReference type="GeneID" id="95355530"/>
<dbReference type="InterPro" id="IPR050141">
    <property type="entry name" value="GCL_type2/YbdK_subfam"/>
</dbReference>
<dbReference type="GO" id="GO:0042398">
    <property type="term" value="P:modified amino acid biosynthetic process"/>
    <property type="evidence" value="ECO:0007669"/>
    <property type="project" value="InterPro"/>
</dbReference>
<comment type="function">
    <text evidence="5">ATP-dependent carboxylate-amine ligase which exhibits weak glutamate--cysteine ligase activity.</text>
</comment>
<keyword evidence="2 5" id="KW-0547">Nucleotide-binding</keyword>
<evidence type="ECO:0000313" key="6">
    <source>
        <dbReference type="EMBL" id="GHH77685.1"/>
    </source>
</evidence>
<gene>
    <name evidence="6" type="ORF">GCM10018781_51620</name>
</gene>
<reference evidence="6" key="2">
    <citation type="submission" date="2020-09" db="EMBL/GenBank/DDBJ databases">
        <authorList>
            <person name="Sun Q."/>
            <person name="Ohkuma M."/>
        </authorList>
    </citation>
    <scope>NUCLEOTIDE SEQUENCE</scope>
    <source>
        <strain evidence="6">JCM 4646</strain>
    </source>
</reference>
<dbReference type="Proteomes" id="UP000617734">
    <property type="component" value="Unassembled WGS sequence"/>
</dbReference>